<dbReference type="EMBL" id="CP045900">
    <property type="protein sequence ID" value="QQP41986.1"/>
    <property type="molecule type" value="Genomic_DNA"/>
</dbReference>
<dbReference type="OrthoDB" id="10033535at2759"/>
<reference evidence="7" key="1">
    <citation type="submission" date="2021-01" db="EMBL/GenBank/DDBJ databases">
        <title>Caligus Genome Assembly.</title>
        <authorList>
            <person name="Gallardo-Escarate C."/>
        </authorList>
    </citation>
    <scope>NUCLEOTIDE SEQUENCE [LARGE SCALE GENOMIC DNA]</scope>
</reference>
<feature type="transmembrane region" description="Helical" evidence="5">
    <location>
        <begin position="12"/>
        <end position="38"/>
    </location>
</feature>
<dbReference type="GO" id="GO:0016020">
    <property type="term" value="C:membrane"/>
    <property type="evidence" value="ECO:0007669"/>
    <property type="project" value="UniProtKB-SubCell"/>
</dbReference>
<keyword evidence="3 5" id="KW-1133">Transmembrane helix</keyword>
<gene>
    <name evidence="6" type="ORF">FKW44_016514</name>
</gene>
<evidence type="ECO:0000256" key="4">
    <source>
        <dbReference type="ARBA" id="ARBA00023136"/>
    </source>
</evidence>
<comment type="subcellular location">
    <subcellularLocation>
        <location evidence="1">Membrane</location>
        <topology evidence="1">Multi-pass membrane protein</topology>
    </subcellularLocation>
</comment>
<feature type="transmembrane region" description="Helical" evidence="5">
    <location>
        <begin position="50"/>
        <end position="70"/>
    </location>
</feature>
<name>A0A7T8H2I0_CALRO</name>
<protein>
    <submittedName>
        <fullName evidence="6">Tetraspanin</fullName>
    </submittedName>
</protein>
<evidence type="ECO:0000256" key="3">
    <source>
        <dbReference type="ARBA" id="ARBA00022989"/>
    </source>
</evidence>
<dbReference type="PRINTS" id="PR00259">
    <property type="entry name" value="TMFOUR"/>
</dbReference>
<organism evidence="6 7">
    <name type="scientific">Caligus rogercresseyi</name>
    <name type="common">Sea louse</name>
    <dbReference type="NCBI Taxonomy" id="217165"/>
    <lineage>
        <taxon>Eukaryota</taxon>
        <taxon>Metazoa</taxon>
        <taxon>Ecdysozoa</taxon>
        <taxon>Arthropoda</taxon>
        <taxon>Crustacea</taxon>
        <taxon>Multicrustacea</taxon>
        <taxon>Hexanauplia</taxon>
        <taxon>Copepoda</taxon>
        <taxon>Siphonostomatoida</taxon>
        <taxon>Caligidae</taxon>
        <taxon>Caligus</taxon>
    </lineage>
</organism>
<dbReference type="InterPro" id="IPR018499">
    <property type="entry name" value="Tetraspanin/Peripherin"/>
</dbReference>
<keyword evidence="7" id="KW-1185">Reference proteome</keyword>
<evidence type="ECO:0000313" key="6">
    <source>
        <dbReference type="EMBL" id="QQP41986.1"/>
    </source>
</evidence>
<accession>A0A7T8H2I0</accession>
<evidence type="ECO:0000313" key="7">
    <source>
        <dbReference type="Proteomes" id="UP000595437"/>
    </source>
</evidence>
<dbReference type="Proteomes" id="UP000595437">
    <property type="component" value="Chromosome 11"/>
</dbReference>
<evidence type="ECO:0000256" key="2">
    <source>
        <dbReference type="ARBA" id="ARBA00022692"/>
    </source>
</evidence>
<proteinExistence type="predicted"/>
<evidence type="ECO:0000256" key="1">
    <source>
        <dbReference type="ARBA" id="ARBA00004141"/>
    </source>
</evidence>
<feature type="non-terminal residue" evidence="6">
    <location>
        <position position="156"/>
    </location>
</feature>
<sequence>MASGTRYTALIWFLDIFLLLVSTALVYLGTSLIVFYNLDRLNIETNWYSTVPYCMISTGIANFLVAIYGFAGAASEKRRYLLSYAGILIALFVAQIVAIFAAMELRADIKNDAMENTDVFNALVNYDRDPMVKERWIHFIDSIIAVGGINYNDGYM</sequence>
<keyword evidence="2 5" id="KW-0812">Transmembrane</keyword>
<dbReference type="AlphaFoldDB" id="A0A7T8H2I0"/>
<keyword evidence="4 5" id="KW-0472">Membrane</keyword>
<feature type="transmembrane region" description="Helical" evidence="5">
    <location>
        <begin position="82"/>
        <end position="103"/>
    </location>
</feature>
<evidence type="ECO:0000256" key="5">
    <source>
        <dbReference type="SAM" id="Phobius"/>
    </source>
</evidence>
<dbReference type="Pfam" id="PF00335">
    <property type="entry name" value="Tetraspanin"/>
    <property type="match status" value="1"/>
</dbReference>